<keyword evidence="1" id="KW-1133">Transmembrane helix</keyword>
<reference evidence="2 3" key="1">
    <citation type="submission" date="2024-03" db="EMBL/GenBank/DDBJ databases">
        <title>Genome-scale model development and genomic sequencing of the oleaginous clade Lipomyces.</title>
        <authorList>
            <consortium name="Lawrence Berkeley National Laboratory"/>
            <person name="Czajka J.J."/>
            <person name="Han Y."/>
            <person name="Kim J."/>
            <person name="Mondo S.J."/>
            <person name="Hofstad B.A."/>
            <person name="Robles A."/>
            <person name="Haridas S."/>
            <person name="Riley R."/>
            <person name="LaButti K."/>
            <person name="Pangilinan J."/>
            <person name="Andreopoulos W."/>
            <person name="Lipzen A."/>
            <person name="Yan J."/>
            <person name="Wang M."/>
            <person name="Ng V."/>
            <person name="Grigoriev I.V."/>
            <person name="Spatafora J.W."/>
            <person name="Magnuson J.K."/>
            <person name="Baker S.E."/>
            <person name="Pomraning K.R."/>
        </authorList>
    </citation>
    <scope>NUCLEOTIDE SEQUENCE [LARGE SCALE GENOMIC DNA]</scope>
    <source>
        <strain evidence="2 3">Phaff 52-87</strain>
    </source>
</reference>
<evidence type="ECO:0000256" key="1">
    <source>
        <dbReference type="SAM" id="Phobius"/>
    </source>
</evidence>
<keyword evidence="1" id="KW-0812">Transmembrane</keyword>
<evidence type="ECO:0000313" key="3">
    <source>
        <dbReference type="Proteomes" id="UP001498771"/>
    </source>
</evidence>
<keyword evidence="1" id="KW-0472">Membrane</keyword>
<keyword evidence="3" id="KW-1185">Reference proteome</keyword>
<accession>A0ABR1F8Q2</accession>
<dbReference type="RefSeq" id="XP_064769249.1">
    <property type="nucleotide sequence ID" value="XM_064909543.1"/>
</dbReference>
<gene>
    <name evidence="2" type="ORF">BZA70DRAFT_127018</name>
</gene>
<evidence type="ECO:0000313" key="2">
    <source>
        <dbReference type="EMBL" id="KAK7206216.1"/>
    </source>
</evidence>
<dbReference type="EMBL" id="JBBJBU010000003">
    <property type="protein sequence ID" value="KAK7206216.1"/>
    <property type="molecule type" value="Genomic_DNA"/>
</dbReference>
<dbReference type="GeneID" id="90035055"/>
<proteinExistence type="predicted"/>
<comment type="caution">
    <text evidence="2">The sequence shown here is derived from an EMBL/GenBank/DDBJ whole genome shotgun (WGS) entry which is preliminary data.</text>
</comment>
<feature type="transmembrane region" description="Helical" evidence="1">
    <location>
        <begin position="19"/>
        <end position="36"/>
    </location>
</feature>
<name>A0ABR1F8Q2_9ASCO</name>
<dbReference type="Proteomes" id="UP001498771">
    <property type="component" value="Unassembled WGS sequence"/>
</dbReference>
<sequence>MLLAVTNSYLTKKYKKKKCHLNVVFFCSVICLYSVSNIQQGDQLSLLGKERITTVSNPLDFGMATSSACWGRKVTVPDTATRSACWGRMIRGINGGGKGMRRREGDGTERRGWIVMSCILTMSIIPSGGGKGVGLFMS</sequence>
<organism evidence="2 3">
    <name type="scientific">Myxozyma melibiosi</name>
    <dbReference type="NCBI Taxonomy" id="54550"/>
    <lineage>
        <taxon>Eukaryota</taxon>
        <taxon>Fungi</taxon>
        <taxon>Dikarya</taxon>
        <taxon>Ascomycota</taxon>
        <taxon>Saccharomycotina</taxon>
        <taxon>Lipomycetes</taxon>
        <taxon>Lipomycetales</taxon>
        <taxon>Lipomycetaceae</taxon>
        <taxon>Myxozyma</taxon>
    </lineage>
</organism>
<protein>
    <submittedName>
        <fullName evidence="2">Uncharacterized protein</fullName>
    </submittedName>
</protein>